<dbReference type="InterPro" id="IPR005467">
    <property type="entry name" value="His_kinase_dom"/>
</dbReference>
<dbReference type="Gene3D" id="3.30.565.10">
    <property type="entry name" value="Histidine kinase-like ATPase, C-terminal domain"/>
    <property type="match status" value="1"/>
</dbReference>
<dbReference type="GO" id="GO:0004721">
    <property type="term" value="F:phosphoprotein phosphatase activity"/>
    <property type="evidence" value="ECO:0007669"/>
    <property type="project" value="TreeGrafter"/>
</dbReference>
<dbReference type="InterPro" id="IPR003594">
    <property type="entry name" value="HATPase_dom"/>
</dbReference>
<dbReference type="EC" id="2.7.13.3" evidence="3"/>
<keyword evidence="6" id="KW-0418">Kinase</keyword>
<dbReference type="Pfam" id="PF02518">
    <property type="entry name" value="HATPase_c"/>
    <property type="match status" value="1"/>
</dbReference>
<dbReference type="InterPro" id="IPR036890">
    <property type="entry name" value="HATPase_C_sf"/>
</dbReference>
<dbReference type="InterPro" id="IPR036097">
    <property type="entry name" value="HisK_dim/P_sf"/>
</dbReference>
<dbReference type="AlphaFoldDB" id="A0A1Q5PKC7"/>
<keyword evidence="11" id="KW-1185">Reference proteome</keyword>
<dbReference type="SMART" id="SM00387">
    <property type="entry name" value="HATPase_c"/>
    <property type="match status" value="1"/>
</dbReference>
<dbReference type="SUPFAM" id="SSF55874">
    <property type="entry name" value="ATPase domain of HSP90 chaperone/DNA topoisomerase II/histidine kinase"/>
    <property type="match status" value="1"/>
</dbReference>
<dbReference type="PROSITE" id="PS50109">
    <property type="entry name" value="HIS_KIN"/>
    <property type="match status" value="1"/>
</dbReference>
<evidence type="ECO:0000256" key="1">
    <source>
        <dbReference type="ARBA" id="ARBA00000085"/>
    </source>
</evidence>
<dbReference type="STRING" id="1921764.BSR28_05370"/>
<dbReference type="FunFam" id="3.30.565.10:FF:000006">
    <property type="entry name" value="Sensor histidine kinase WalK"/>
    <property type="match status" value="1"/>
</dbReference>
<dbReference type="CDD" id="cd00075">
    <property type="entry name" value="HATPase"/>
    <property type="match status" value="1"/>
</dbReference>
<dbReference type="CDD" id="cd00082">
    <property type="entry name" value="HisKA"/>
    <property type="match status" value="1"/>
</dbReference>
<dbReference type="InterPro" id="IPR004358">
    <property type="entry name" value="Sig_transdc_His_kin-like_C"/>
</dbReference>
<proteinExistence type="predicted"/>
<dbReference type="SUPFAM" id="SSF47384">
    <property type="entry name" value="Homodimeric domain of signal transducing histidine kinase"/>
    <property type="match status" value="1"/>
</dbReference>
<keyword evidence="7" id="KW-0902">Two-component regulatory system</keyword>
<dbReference type="InterPro" id="IPR050351">
    <property type="entry name" value="BphY/WalK/GraS-like"/>
</dbReference>
<evidence type="ECO:0000256" key="7">
    <source>
        <dbReference type="ARBA" id="ARBA00023012"/>
    </source>
</evidence>
<gene>
    <name evidence="10" type="ORF">BSR29_06920</name>
</gene>
<evidence type="ECO:0000256" key="5">
    <source>
        <dbReference type="ARBA" id="ARBA00022679"/>
    </source>
</evidence>
<dbReference type="GO" id="GO:0000155">
    <property type="term" value="F:phosphorelay sensor kinase activity"/>
    <property type="evidence" value="ECO:0007669"/>
    <property type="project" value="InterPro"/>
</dbReference>
<comment type="catalytic activity">
    <reaction evidence="1">
        <text>ATP + protein L-histidine = ADP + protein N-phospho-L-histidine.</text>
        <dbReference type="EC" id="2.7.13.3"/>
    </reaction>
</comment>
<evidence type="ECO:0000256" key="6">
    <source>
        <dbReference type="ARBA" id="ARBA00022777"/>
    </source>
</evidence>
<evidence type="ECO:0000259" key="9">
    <source>
        <dbReference type="PROSITE" id="PS50109"/>
    </source>
</evidence>
<sequence length="392" mass="42984">MGAIAALLGLIVGAGGVWAAWISEKARHESPPKDPDQKPRVEPNVLFLLAALPYVSVILDEDDRLVYADAAAFAQGIIVDEHIANRELAEIVEEVRAEGHVIERDLEFYPGRGKRTKTRKLLVRVAALGSQKILILAEDSAASRRLEKTRQDFTANVSHELKTPVGAISLLSETIADHADNPEVVSKFALKLNAEAHRLSVLIGDIIELTRLQAPDALAKPQLLNLNELAAEVVQSEEWSANQSETQLLFQPAQSEVRIWGDRHMLKTALRNLIENAIRYSPPRTSVGIKVNLVDGRAQVAVVDQGIGIPKDEQERIFERFYRVDAGRSRAAGGTGLGLSIVKHVVQNHGGSVKLWSNPEQGSTFTIILPEAEVGSGSDLKQGRYFEYDTGR</sequence>
<dbReference type="GO" id="GO:0016036">
    <property type="term" value="P:cellular response to phosphate starvation"/>
    <property type="evidence" value="ECO:0007669"/>
    <property type="project" value="TreeGrafter"/>
</dbReference>
<comment type="subcellular location">
    <subcellularLocation>
        <location evidence="2">Cell membrane</location>
    </subcellularLocation>
</comment>
<feature type="domain" description="Histidine kinase" evidence="9">
    <location>
        <begin position="156"/>
        <end position="373"/>
    </location>
</feature>
<dbReference type="EMBL" id="MQSV01000005">
    <property type="protein sequence ID" value="OKL46674.1"/>
    <property type="molecule type" value="Genomic_DNA"/>
</dbReference>
<dbReference type="PRINTS" id="PR00344">
    <property type="entry name" value="BCTRLSENSOR"/>
</dbReference>
<dbReference type="Pfam" id="PF00512">
    <property type="entry name" value="HisKA"/>
    <property type="match status" value="1"/>
</dbReference>
<evidence type="ECO:0000256" key="4">
    <source>
        <dbReference type="ARBA" id="ARBA00022553"/>
    </source>
</evidence>
<dbReference type="InterPro" id="IPR003661">
    <property type="entry name" value="HisK_dim/P_dom"/>
</dbReference>
<dbReference type="GO" id="GO:0005886">
    <property type="term" value="C:plasma membrane"/>
    <property type="evidence" value="ECO:0007669"/>
    <property type="project" value="UniProtKB-SubCell"/>
</dbReference>
<reference evidence="10 11" key="1">
    <citation type="submission" date="2016-11" db="EMBL/GenBank/DDBJ databases">
        <title>Actinomyces gypaetusis sp. nov. isolated from the vulture Gypaetus barbatus in Qinghai Tibet Plateau China.</title>
        <authorList>
            <person name="Meng X."/>
        </authorList>
    </citation>
    <scope>NUCLEOTIDE SEQUENCE [LARGE SCALE GENOMIC DNA]</scope>
    <source>
        <strain evidence="10 11">VUL4_2</strain>
    </source>
</reference>
<evidence type="ECO:0000313" key="11">
    <source>
        <dbReference type="Proteomes" id="UP000186785"/>
    </source>
</evidence>
<dbReference type="Proteomes" id="UP000186785">
    <property type="component" value="Unassembled WGS sequence"/>
</dbReference>
<organism evidence="10 11">
    <name type="scientific">Boudabousia liubingyangii</name>
    <dbReference type="NCBI Taxonomy" id="1921764"/>
    <lineage>
        <taxon>Bacteria</taxon>
        <taxon>Bacillati</taxon>
        <taxon>Actinomycetota</taxon>
        <taxon>Actinomycetes</taxon>
        <taxon>Actinomycetales</taxon>
        <taxon>Actinomycetaceae</taxon>
        <taxon>Boudabousia</taxon>
    </lineage>
</organism>
<evidence type="ECO:0000313" key="10">
    <source>
        <dbReference type="EMBL" id="OKL46674.1"/>
    </source>
</evidence>
<evidence type="ECO:0000256" key="3">
    <source>
        <dbReference type="ARBA" id="ARBA00012438"/>
    </source>
</evidence>
<accession>A0A1Q5PKC7</accession>
<dbReference type="PANTHER" id="PTHR45453">
    <property type="entry name" value="PHOSPHATE REGULON SENSOR PROTEIN PHOR"/>
    <property type="match status" value="1"/>
</dbReference>
<dbReference type="PANTHER" id="PTHR45453:SF1">
    <property type="entry name" value="PHOSPHATE REGULON SENSOR PROTEIN PHOR"/>
    <property type="match status" value="1"/>
</dbReference>
<keyword evidence="5" id="KW-0808">Transferase</keyword>
<name>A0A1Q5PKC7_9ACTO</name>
<protein>
    <recommendedName>
        <fullName evidence="8">Sensor-like histidine kinase SenX3</fullName>
        <ecNumber evidence="3">2.7.13.3</ecNumber>
    </recommendedName>
</protein>
<evidence type="ECO:0000256" key="2">
    <source>
        <dbReference type="ARBA" id="ARBA00004236"/>
    </source>
</evidence>
<evidence type="ECO:0000256" key="8">
    <source>
        <dbReference type="ARBA" id="ARBA00039401"/>
    </source>
</evidence>
<comment type="caution">
    <text evidence="10">The sequence shown here is derived from an EMBL/GenBank/DDBJ whole genome shotgun (WGS) entry which is preliminary data.</text>
</comment>
<dbReference type="SMART" id="SM00388">
    <property type="entry name" value="HisKA"/>
    <property type="match status" value="1"/>
</dbReference>
<dbReference type="Gene3D" id="1.10.287.130">
    <property type="match status" value="1"/>
</dbReference>
<keyword evidence="4" id="KW-0597">Phosphoprotein</keyword>